<evidence type="ECO:0000256" key="5">
    <source>
        <dbReference type="ARBA" id="ARBA00023069"/>
    </source>
</evidence>
<evidence type="ECO:0000256" key="6">
    <source>
        <dbReference type="ARBA" id="ARBA00023273"/>
    </source>
</evidence>
<comment type="similarity">
    <text evidence="2">Belongs to the CLUAP1 family.</text>
</comment>
<dbReference type="PANTHER" id="PTHR21547">
    <property type="entry name" value="CLUSTERIN ASSOCIATED PROTEIN 1"/>
    <property type="match status" value="1"/>
</dbReference>
<proteinExistence type="inferred from homology"/>
<comment type="subcellular location">
    <subcellularLocation>
        <location evidence="1">Cell projection</location>
        <location evidence="1">Cilium</location>
    </subcellularLocation>
</comment>
<protein>
    <submittedName>
        <fullName evidence="9">Clusterin associated protein 1</fullName>
    </submittedName>
</protein>
<reference evidence="9" key="1">
    <citation type="submission" date="2022-11" db="UniProtKB">
        <authorList>
            <consortium name="WormBaseParasite"/>
        </authorList>
    </citation>
    <scope>IDENTIFICATION</scope>
</reference>
<dbReference type="GO" id="GO:0005815">
    <property type="term" value="C:microtubule organizing center"/>
    <property type="evidence" value="ECO:0007669"/>
    <property type="project" value="TreeGrafter"/>
</dbReference>
<keyword evidence="8" id="KW-1185">Reference proteome</keyword>
<evidence type="ECO:0000256" key="2">
    <source>
        <dbReference type="ARBA" id="ARBA00008340"/>
    </source>
</evidence>
<evidence type="ECO:0000256" key="7">
    <source>
        <dbReference type="SAM" id="Coils"/>
    </source>
</evidence>
<evidence type="ECO:0000256" key="4">
    <source>
        <dbReference type="ARBA" id="ARBA00023054"/>
    </source>
</evidence>
<keyword evidence="6" id="KW-0966">Cell projection</keyword>
<accession>A0A914WEN0</accession>
<dbReference type="GO" id="GO:0030992">
    <property type="term" value="C:intraciliary transport particle B"/>
    <property type="evidence" value="ECO:0007669"/>
    <property type="project" value="TreeGrafter"/>
</dbReference>
<organism evidence="8 9">
    <name type="scientific">Plectus sambesii</name>
    <dbReference type="NCBI Taxonomy" id="2011161"/>
    <lineage>
        <taxon>Eukaryota</taxon>
        <taxon>Metazoa</taxon>
        <taxon>Ecdysozoa</taxon>
        <taxon>Nematoda</taxon>
        <taxon>Chromadorea</taxon>
        <taxon>Plectida</taxon>
        <taxon>Plectina</taxon>
        <taxon>Plectoidea</taxon>
        <taxon>Plectidae</taxon>
        <taxon>Plectus</taxon>
    </lineage>
</organism>
<dbReference type="Proteomes" id="UP000887566">
    <property type="component" value="Unplaced"/>
</dbReference>
<dbReference type="GO" id="GO:0060271">
    <property type="term" value="P:cilium assembly"/>
    <property type="evidence" value="ECO:0007669"/>
    <property type="project" value="TreeGrafter"/>
</dbReference>
<evidence type="ECO:0000256" key="1">
    <source>
        <dbReference type="ARBA" id="ARBA00004138"/>
    </source>
</evidence>
<keyword evidence="4 7" id="KW-0175">Coiled coil</keyword>
<evidence type="ECO:0000256" key="3">
    <source>
        <dbReference type="ARBA" id="ARBA00022794"/>
    </source>
</evidence>
<sequence>MSYRELRNFTETLRALGYPRLISIENFRTPNFKLVAEIMAWLLKRYDPDSDIPMVLDTEQDRVIFVKTAALFLVQKARIKVNPKKLYEADGYAVQELLKVTSVLYDAIKNQATVEEADDTSNVASVKSMINAKMNDLRTCRQLAAEIPERGASLFDLLSKEVDLREHRTAALGRPLELSEVEKSIRSSVKAVEDEAKQTVNNLSNIASDESTLDAKIEKKKADLERQQKRLAQLQTVRPAYMDEYEKLEERLKYLYSLYVLKFRNLTFMEQTQGDFDRAEVERSTVSF</sequence>
<dbReference type="WBParaSite" id="PSAMB.scaffold36size104415.g927.t1">
    <property type="protein sequence ID" value="PSAMB.scaffold36size104415.g927.t1"/>
    <property type="gene ID" value="PSAMB.scaffold36size104415.g927"/>
</dbReference>
<dbReference type="AlphaFoldDB" id="A0A914WEN0"/>
<dbReference type="GO" id="GO:0005929">
    <property type="term" value="C:cilium"/>
    <property type="evidence" value="ECO:0007669"/>
    <property type="project" value="UniProtKB-SubCell"/>
</dbReference>
<dbReference type="InterPro" id="IPR019366">
    <property type="entry name" value="Clusterin-associated_protein-1"/>
</dbReference>
<keyword evidence="3" id="KW-0970">Cilium biogenesis/degradation</keyword>
<feature type="coiled-coil region" evidence="7">
    <location>
        <begin position="210"/>
        <end position="251"/>
    </location>
</feature>
<evidence type="ECO:0000313" key="9">
    <source>
        <dbReference type="WBParaSite" id="PSAMB.scaffold36size104415.g927.t1"/>
    </source>
</evidence>
<evidence type="ECO:0000313" key="8">
    <source>
        <dbReference type="Proteomes" id="UP000887566"/>
    </source>
</evidence>
<name>A0A914WEN0_9BILA</name>
<dbReference type="PANTHER" id="PTHR21547:SF0">
    <property type="entry name" value="CLUSTERIN-ASSOCIATED PROTEIN 1"/>
    <property type="match status" value="1"/>
</dbReference>
<dbReference type="Pfam" id="PF10234">
    <property type="entry name" value="Cluap1"/>
    <property type="match status" value="1"/>
</dbReference>
<keyword evidence="5" id="KW-0969">Cilium</keyword>